<dbReference type="AlphaFoldDB" id="A0A2J8A5U5"/>
<gene>
    <name evidence="2" type="ORF">TSOC_005593</name>
</gene>
<dbReference type="EMBL" id="PGGS01000155">
    <property type="protein sequence ID" value="PNH07901.1"/>
    <property type="molecule type" value="Genomic_DNA"/>
</dbReference>
<keyword evidence="3" id="KW-1185">Reference proteome</keyword>
<feature type="region of interest" description="Disordered" evidence="1">
    <location>
        <begin position="200"/>
        <end position="225"/>
    </location>
</feature>
<dbReference type="Proteomes" id="UP000236333">
    <property type="component" value="Unassembled WGS sequence"/>
</dbReference>
<sequence length="363" mass="38542">MTRHLGVPPGPVQLMASLCPSRQCDTWHSRQQYQAAPHLAHDCSRASASLSPARRVQALKEQALQAGQHPACQRDRQCGGRCGRQRLVCKDGRTGQQQSQSRRCLWSMAAAASCQHATPAAGARTGAYASSCCRSRAKAAPNERTVMVSIESRGSTTRRPSSGASCGGSCPAARGCACAAQTSPDFIARRMSRSRVVAVASGPTGGRSGPMHRADSKANAGGPSSSDTCPDAYGLISFSVALLSVTRMAASQQPRPVLQHQAVVQRLRQFAALASPPHPLRFGRPLGAVLHVSRHQHCDAQPDEGADQSGAHSTFQDGGDRSHVCIGIFLGWPPDVLYGPEKVSKLISIGVVRRKSETSRSRQ</sequence>
<name>A0A2J8A5U5_9CHLO</name>
<comment type="caution">
    <text evidence="2">The sequence shown here is derived from an EMBL/GenBank/DDBJ whole genome shotgun (WGS) entry which is preliminary data.</text>
</comment>
<evidence type="ECO:0000256" key="1">
    <source>
        <dbReference type="SAM" id="MobiDB-lite"/>
    </source>
</evidence>
<organism evidence="2 3">
    <name type="scientific">Tetrabaena socialis</name>
    <dbReference type="NCBI Taxonomy" id="47790"/>
    <lineage>
        <taxon>Eukaryota</taxon>
        <taxon>Viridiplantae</taxon>
        <taxon>Chlorophyta</taxon>
        <taxon>core chlorophytes</taxon>
        <taxon>Chlorophyceae</taxon>
        <taxon>CS clade</taxon>
        <taxon>Chlamydomonadales</taxon>
        <taxon>Tetrabaenaceae</taxon>
        <taxon>Tetrabaena</taxon>
    </lineage>
</organism>
<proteinExistence type="predicted"/>
<accession>A0A2J8A5U5</accession>
<protein>
    <submittedName>
        <fullName evidence="2">Uncharacterized protein</fullName>
    </submittedName>
</protein>
<reference evidence="2 3" key="1">
    <citation type="journal article" date="2017" name="Mol. Biol. Evol.">
        <title>The 4-celled Tetrabaena socialis nuclear genome reveals the essential components for genetic control of cell number at the origin of multicellularity in the volvocine lineage.</title>
        <authorList>
            <person name="Featherston J."/>
            <person name="Arakaki Y."/>
            <person name="Hanschen E.R."/>
            <person name="Ferris P.J."/>
            <person name="Michod R.E."/>
            <person name="Olson B.J.S.C."/>
            <person name="Nozaki H."/>
            <person name="Durand P.M."/>
        </authorList>
    </citation>
    <scope>NUCLEOTIDE SEQUENCE [LARGE SCALE GENOMIC DNA]</scope>
    <source>
        <strain evidence="2 3">NIES-571</strain>
    </source>
</reference>
<evidence type="ECO:0000313" key="3">
    <source>
        <dbReference type="Proteomes" id="UP000236333"/>
    </source>
</evidence>
<evidence type="ECO:0000313" key="2">
    <source>
        <dbReference type="EMBL" id="PNH07901.1"/>
    </source>
</evidence>